<reference evidence="2 3" key="1">
    <citation type="submission" date="2024-03" db="EMBL/GenBank/DDBJ databases">
        <title>High-quality draft genome sequence of Oceanobacter sp. wDCs-4.</title>
        <authorList>
            <person name="Dong C."/>
        </authorList>
    </citation>
    <scope>NUCLEOTIDE SEQUENCE [LARGE SCALE GENOMIC DNA]</scope>
    <source>
        <strain evidence="3">wDCs-4</strain>
    </source>
</reference>
<comment type="caution">
    <text evidence="2">The sequence shown here is derived from an EMBL/GenBank/DDBJ whole genome shotgun (WGS) entry which is preliminary data.</text>
</comment>
<accession>A0ABW8NKY3</accession>
<name>A0ABW8NKY3_9GAMM</name>
<gene>
    <name evidence="2" type="ORF">WG929_14550</name>
</gene>
<proteinExistence type="predicted"/>
<dbReference type="EMBL" id="JBBKTX010000018">
    <property type="protein sequence ID" value="MFK4753633.1"/>
    <property type="molecule type" value="Genomic_DNA"/>
</dbReference>
<keyword evidence="3" id="KW-1185">Reference proteome</keyword>
<evidence type="ECO:0000256" key="1">
    <source>
        <dbReference type="ARBA" id="ARBA00023125"/>
    </source>
</evidence>
<protein>
    <submittedName>
        <fullName evidence="2">Rrf2 family transcriptional regulator</fullName>
    </submittedName>
</protein>
<dbReference type="Proteomes" id="UP001620597">
    <property type="component" value="Unassembled WGS sequence"/>
</dbReference>
<evidence type="ECO:0000313" key="2">
    <source>
        <dbReference type="EMBL" id="MFK4753633.1"/>
    </source>
</evidence>
<dbReference type="RefSeq" id="WP_416206655.1">
    <property type="nucleotide sequence ID" value="NZ_JBBKTX010000018.1"/>
</dbReference>
<dbReference type="PANTHER" id="PTHR33221">
    <property type="entry name" value="WINGED HELIX-TURN-HELIX TRANSCRIPTIONAL REGULATOR, RRF2 FAMILY"/>
    <property type="match status" value="1"/>
</dbReference>
<dbReference type="InterPro" id="IPR036390">
    <property type="entry name" value="WH_DNA-bd_sf"/>
</dbReference>
<organism evidence="2 3">
    <name type="scientific">Oceanobacter antarcticus</name>
    <dbReference type="NCBI Taxonomy" id="3133425"/>
    <lineage>
        <taxon>Bacteria</taxon>
        <taxon>Pseudomonadati</taxon>
        <taxon>Pseudomonadota</taxon>
        <taxon>Gammaproteobacteria</taxon>
        <taxon>Oceanospirillales</taxon>
        <taxon>Oceanospirillaceae</taxon>
        <taxon>Oceanobacter</taxon>
    </lineage>
</organism>
<sequence>MQLTRFTDYGLRILVYLCQTPANEKVSLSVLAHRFNMNHNHVNKVSQKLAGLGWIHSTRGKMGGITLAATARQLSIADIVRELELQLDPIDCGGIDCPMTGHCRLQGVLADAAAAFIQVLEQYCLEDISQQDIRWLLVPLPEHAS</sequence>
<evidence type="ECO:0000313" key="3">
    <source>
        <dbReference type="Proteomes" id="UP001620597"/>
    </source>
</evidence>
<dbReference type="PROSITE" id="PS51197">
    <property type="entry name" value="HTH_RRF2_2"/>
    <property type="match status" value="1"/>
</dbReference>
<dbReference type="Gene3D" id="1.10.10.10">
    <property type="entry name" value="Winged helix-like DNA-binding domain superfamily/Winged helix DNA-binding domain"/>
    <property type="match status" value="1"/>
</dbReference>
<dbReference type="InterPro" id="IPR000944">
    <property type="entry name" value="Tscrpt_reg_Rrf2"/>
</dbReference>
<dbReference type="Pfam" id="PF02082">
    <property type="entry name" value="Rrf2"/>
    <property type="match status" value="1"/>
</dbReference>
<dbReference type="PANTHER" id="PTHR33221:SF4">
    <property type="entry name" value="HTH-TYPE TRANSCRIPTIONAL REPRESSOR NSRR"/>
    <property type="match status" value="1"/>
</dbReference>
<dbReference type="NCBIfam" id="TIGR00738">
    <property type="entry name" value="rrf2_super"/>
    <property type="match status" value="1"/>
</dbReference>
<dbReference type="SUPFAM" id="SSF46785">
    <property type="entry name" value="Winged helix' DNA-binding domain"/>
    <property type="match status" value="1"/>
</dbReference>
<dbReference type="InterPro" id="IPR036388">
    <property type="entry name" value="WH-like_DNA-bd_sf"/>
</dbReference>
<keyword evidence="1" id="KW-0238">DNA-binding</keyword>